<dbReference type="AlphaFoldDB" id="A0AAD1RX80"/>
<dbReference type="GO" id="GO:0005736">
    <property type="term" value="C:RNA polymerase I complex"/>
    <property type="evidence" value="ECO:0007669"/>
    <property type="project" value="TreeGrafter"/>
</dbReference>
<dbReference type="Pfam" id="PF03876">
    <property type="entry name" value="SHS2_Rpb7-N"/>
    <property type="match status" value="1"/>
</dbReference>
<gene>
    <name evidence="9" type="ORF">PECUL_23A031624</name>
</gene>
<keyword evidence="10" id="KW-1185">Reference proteome</keyword>
<proteinExistence type="inferred from homology"/>
<dbReference type="InterPro" id="IPR045113">
    <property type="entry name" value="Rpb7-like"/>
</dbReference>
<evidence type="ECO:0000256" key="6">
    <source>
        <dbReference type="ARBA" id="ARBA00023242"/>
    </source>
</evidence>
<evidence type="ECO:0000256" key="7">
    <source>
        <dbReference type="RuleBase" id="RU369086"/>
    </source>
</evidence>
<evidence type="ECO:0000256" key="5">
    <source>
        <dbReference type="ARBA" id="ARBA00023163"/>
    </source>
</evidence>
<name>A0AAD1RX80_PELCU</name>
<dbReference type="GO" id="GO:0006362">
    <property type="term" value="P:transcription elongation by RNA polymerase I"/>
    <property type="evidence" value="ECO:0007669"/>
    <property type="project" value="TreeGrafter"/>
</dbReference>
<dbReference type="EMBL" id="OW240915">
    <property type="protein sequence ID" value="CAH2282561.1"/>
    <property type="molecule type" value="Genomic_DNA"/>
</dbReference>
<dbReference type="InterPro" id="IPR036898">
    <property type="entry name" value="RNA_pol_Rpb7-like_N_sf"/>
</dbReference>
<evidence type="ECO:0000256" key="3">
    <source>
        <dbReference type="ARBA" id="ARBA00022478"/>
    </source>
</evidence>
<evidence type="ECO:0000256" key="1">
    <source>
        <dbReference type="ARBA" id="ARBA00004604"/>
    </source>
</evidence>
<dbReference type="Gene3D" id="3.30.1490.120">
    <property type="entry name" value="RNA polymerase Rpb7-like, N-terminal domain"/>
    <property type="match status" value="1"/>
</dbReference>
<dbReference type="FunFam" id="3.30.1490.120:FF:000003">
    <property type="entry name" value="DNA-directed RNA polymerase I subunit RPA43"/>
    <property type="match status" value="1"/>
</dbReference>
<dbReference type="Proteomes" id="UP001295444">
    <property type="component" value="Chromosome 04"/>
</dbReference>
<keyword evidence="6 7" id="KW-0539">Nucleus</keyword>
<dbReference type="InterPro" id="IPR005576">
    <property type="entry name" value="Rpb7-like_N"/>
</dbReference>
<evidence type="ECO:0000259" key="8">
    <source>
        <dbReference type="Pfam" id="PF03876"/>
    </source>
</evidence>
<accession>A0AAD1RX80</accession>
<sequence>MAEPETVASSAPAEARQPATLSCLVAPSFSDACGLVSSPHSALVVETHRRHLALSPKYLQKKRSGIQEQLNTELLRYSTGLSGVPVSYDNIKLIGELADIYDDLGHIHVNIEADFVIFRPEYGQKLVAIYGFFGCTAGLVLPSPRLPMGI</sequence>
<comment type="similarity">
    <text evidence="2">Belongs to the eukaryotic RPA43 RNA polymerase subunit family.</text>
</comment>
<evidence type="ECO:0000313" key="9">
    <source>
        <dbReference type="EMBL" id="CAH2282561.1"/>
    </source>
</evidence>
<comment type="function">
    <text evidence="7">DNA-dependent RNA polymerase which catalyzes the transcription of DNA into RNA using the four ribonucleoside triphosphates as substrates.</text>
</comment>
<organism evidence="9 10">
    <name type="scientific">Pelobates cultripes</name>
    <name type="common">Western spadefoot toad</name>
    <dbReference type="NCBI Taxonomy" id="61616"/>
    <lineage>
        <taxon>Eukaryota</taxon>
        <taxon>Metazoa</taxon>
        <taxon>Chordata</taxon>
        <taxon>Craniata</taxon>
        <taxon>Vertebrata</taxon>
        <taxon>Euteleostomi</taxon>
        <taxon>Amphibia</taxon>
        <taxon>Batrachia</taxon>
        <taxon>Anura</taxon>
        <taxon>Pelobatoidea</taxon>
        <taxon>Pelobatidae</taxon>
        <taxon>Pelobates</taxon>
    </lineage>
</organism>
<keyword evidence="3 7" id="KW-0240">DNA-directed RNA polymerase</keyword>
<keyword evidence="4" id="KW-0597">Phosphoprotein</keyword>
<protein>
    <recommendedName>
        <fullName evidence="7">DNA-directed RNA polymerase subunit</fullName>
    </recommendedName>
</protein>
<comment type="subcellular location">
    <subcellularLocation>
        <location evidence="1">Nucleus</location>
        <location evidence="1">Nucleolus</location>
    </subcellularLocation>
</comment>
<dbReference type="InterPro" id="IPR041901">
    <property type="entry name" value="RNAP_I_Rpa43_N"/>
</dbReference>
<dbReference type="PANTHER" id="PTHR12709:SF5">
    <property type="entry name" value="DNA-DIRECTED RNA POLYMERASE I SUBUNIT RPA43"/>
    <property type="match status" value="1"/>
</dbReference>
<keyword evidence="5 7" id="KW-0804">Transcription</keyword>
<evidence type="ECO:0000256" key="2">
    <source>
        <dbReference type="ARBA" id="ARBA00005930"/>
    </source>
</evidence>
<evidence type="ECO:0000313" key="10">
    <source>
        <dbReference type="Proteomes" id="UP001295444"/>
    </source>
</evidence>
<feature type="domain" description="RNA polymerase Rpb7-like N-terminal" evidence="8">
    <location>
        <begin position="50"/>
        <end position="102"/>
    </location>
</feature>
<dbReference type="PANTHER" id="PTHR12709">
    <property type="entry name" value="DNA-DIRECTED RNA POLYMERASE II, III"/>
    <property type="match status" value="1"/>
</dbReference>
<evidence type="ECO:0000256" key="4">
    <source>
        <dbReference type="ARBA" id="ARBA00022553"/>
    </source>
</evidence>
<dbReference type="CDD" id="cd04328">
    <property type="entry name" value="RNAP_I_Rpa43_N"/>
    <property type="match status" value="1"/>
</dbReference>
<reference evidence="9" key="1">
    <citation type="submission" date="2022-03" db="EMBL/GenBank/DDBJ databases">
        <authorList>
            <person name="Alioto T."/>
            <person name="Alioto T."/>
            <person name="Gomez Garrido J."/>
        </authorList>
    </citation>
    <scope>NUCLEOTIDE SEQUENCE</scope>
</reference>
<dbReference type="GO" id="GO:0006352">
    <property type="term" value="P:DNA-templated transcription initiation"/>
    <property type="evidence" value="ECO:0007669"/>
    <property type="project" value="UniProtKB-UniRule"/>
</dbReference>